<keyword evidence="1" id="KW-0472">Membrane</keyword>
<feature type="transmembrane region" description="Helical" evidence="1">
    <location>
        <begin position="23"/>
        <end position="42"/>
    </location>
</feature>
<protein>
    <submittedName>
        <fullName evidence="2">Uncharacterized protein</fullName>
    </submittedName>
</protein>
<evidence type="ECO:0000256" key="1">
    <source>
        <dbReference type="SAM" id="Phobius"/>
    </source>
</evidence>
<evidence type="ECO:0000313" key="3">
    <source>
        <dbReference type="Proteomes" id="UP000054683"/>
    </source>
</evidence>
<proteinExistence type="predicted"/>
<reference evidence="2 3" key="1">
    <citation type="submission" date="2016-01" db="EMBL/GenBank/DDBJ databases">
        <authorList>
            <person name="Oliw E.H."/>
        </authorList>
    </citation>
    <scope>NUCLEOTIDE SEQUENCE [LARGE SCALE GENOMIC DNA]</scope>
    <source>
        <strain evidence="2">LMG 27134</strain>
    </source>
</reference>
<gene>
    <name evidence="2" type="ORF">AWB69_00664</name>
</gene>
<dbReference type="Proteomes" id="UP000054683">
    <property type="component" value="Unassembled WGS sequence"/>
</dbReference>
<keyword evidence="1" id="KW-0812">Transmembrane</keyword>
<name>A0A158F587_9BURK</name>
<keyword evidence="1" id="KW-1133">Transmembrane helix</keyword>
<accession>A0A158F587</accession>
<organism evidence="2 3">
    <name type="scientific">Caballeronia udeis</name>
    <dbReference type="NCBI Taxonomy" id="1232866"/>
    <lineage>
        <taxon>Bacteria</taxon>
        <taxon>Pseudomonadati</taxon>
        <taxon>Pseudomonadota</taxon>
        <taxon>Betaproteobacteria</taxon>
        <taxon>Burkholderiales</taxon>
        <taxon>Burkholderiaceae</taxon>
        <taxon>Caballeronia</taxon>
    </lineage>
</organism>
<evidence type="ECO:0000313" key="2">
    <source>
        <dbReference type="EMBL" id="SAL15038.1"/>
    </source>
</evidence>
<sequence>MIWFASHWMQGAVLCAAGYNLRWLLHAIVRLWLALVFFLAWLRCLPSVLPQTLLAPRTTI</sequence>
<dbReference type="AlphaFoldDB" id="A0A158F587"/>
<dbReference type="EMBL" id="FCOK02000003">
    <property type="protein sequence ID" value="SAL15038.1"/>
    <property type="molecule type" value="Genomic_DNA"/>
</dbReference>